<evidence type="ECO:0000259" key="1">
    <source>
        <dbReference type="PROSITE" id="PS51186"/>
    </source>
</evidence>
<dbReference type="GO" id="GO:0016747">
    <property type="term" value="F:acyltransferase activity, transferring groups other than amino-acyl groups"/>
    <property type="evidence" value="ECO:0007669"/>
    <property type="project" value="InterPro"/>
</dbReference>
<dbReference type="PANTHER" id="PTHR43072">
    <property type="entry name" value="N-ACETYLTRANSFERASE"/>
    <property type="match status" value="1"/>
</dbReference>
<dbReference type="EMBL" id="QGDQ01000026">
    <property type="protein sequence ID" value="PWJ49273.1"/>
    <property type="molecule type" value="Genomic_DNA"/>
</dbReference>
<dbReference type="CDD" id="cd04301">
    <property type="entry name" value="NAT_SF"/>
    <property type="match status" value="1"/>
</dbReference>
<dbReference type="InterPro" id="IPR016181">
    <property type="entry name" value="Acyl_CoA_acyltransferase"/>
</dbReference>
<keyword evidence="3" id="KW-1185">Reference proteome</keyword>
<dbReference type="Pfam" id="PF00583">
    <property type="entry name" value="Acetyltransf_1"/>
    <property type="match status" value="2"/>
</dbReference>
<dbReference type="AlphaFoldDB" id="A0A315ZVN8"/>
<dbReference type="InterPro" id="IPR000182">
    <property type="entry name" value="GNAT_dom"/>
</dbReference>
<dbReference type="SUPFAM" id="SSF55729">
    <property type="entry name" value="Acyl-CoA N-acyltransferases (Nat)"/>
    <property type="match status" value="2"/>
</dbReference>
<comment type="caution">
    <text evidence="2">The sequence shown here is derived from an EMBL/GenBank/DDBJ whole genome shotgun (WGS) entry which is preliminary data.</text>
</comment>
<keyword evidence="2" id="KW-0808">Transferase</keyword>
<feature type="domain" description="N-acetyltransferase" evidence="1">
    <location>
        <begin position="206"/>
        <end position="360"/>
    </location>
</feature>
<accession>A0A315ZVN8</accession>
<evidence type="ECO:0000313" key="3">
    <source>
        <dbReference type="Proteomes" id="UP000245469"/>
    </source>
</evidence>
<gene>
    <name evidence="2" type="ORF">BXY45_12626</name>
</gene>
<organism evidence="2 3">
    <name type="scientific">Quadrisphaera granulorum</name>
    <dbReference type="NCBI Taxonomy" id="317664"/>
    <lineage>
        <taxon>Bacteria</taxon>
        <taxon>Bacillati</taxon>
        <taxon>Actinomycetota</taxon>
        <taxon>Actinomycetes</taxon>
        <taxon>Kineosporiales</taxon>
        <taxon>Kineosporiaceae</taxon>
        <taxon>Quadrisphaera</taxon>
    </lineage>
</organism>
<dbReference type="Gene3D" id="3.40.630.30">
    <property type="match status" value="1"/>
</dbReference>
<reference evidence="2 3" key="1">
    <citation type="submission" date="2018-03" db="EMBL/GenBank/DDBJ databases">
        <title>Genomic Encyclopedia of Archaeal and Bacterial Type Strains, Phase II (KMG-II): from individual species to whole genera.</title>
        <authorList>
            <person name="Goeker M."/>
        </authorList>
    </citation>
    <scope>NUCLEOTIDE SEQUENCE [LARGE SCALE GENOMIC DNA]</scope>
    <source>
        <strain evidence="2 3">DSM 44889</strain>
    </source>
</reference>
<dbReference type="Proteomes" id="UP000245469">
    <property type="component" value="Unassembled WGS sequence"/>
</dbReference>
<evidence type="ECO:0000313" key="2">
    <source>
        <dbReference type="EMBL" id="PWJ49273.1"/>
    </source>
</evidence>
<sequence>MTAGRDPEGCASGAGWIAFPRVNTTDVPEPQSPGVTWRPLRERDLTRWHTLTQAIEAVDAPAERYTEDDLRDELLAGSWKDPAHRSIAAEDADGALVAFGLVDVRPGDVSTVRASLWGGVHPDHRGRGLGRELLTWQCRVGRQLIAAAHGSAPGELVLHSDERLADRSALARAAGFSVRRYHLVMRRLLSGAGASPVPQVDLPDGYRMVPWSPDLDEQVRLAHNEAFADHRGSEPRSREDWQRWVSGHRDARTDWSFVVLTDGPDPEVAAYTVAFAFEQDWVDGVKEGWTGLLGTRRAHRRRGVGAALLAASLRAFQAAGMDAAGLDVDRENPSGALGLYERLGYAPQQVEVVWGLAVER</sequence>
<protein>
    <submittedName>
        <fullName evidence="2">Acetyltransferase (GNAT) family protein</fullName>
    </submittedName>
</protein>
<name>A0A315ZVN8_9ACTN</name>
<proteinExistence type="predicted"/>
<dbReference type="PROSITE" id="PS51186">
    <property type="entry name" value="GNAT"/>
    <property type="match status" value="2"/>
</dbReference>
<feature type="domain" description="N-acetyltransferase" evidence="1">
    <location>
        <begin position="35"/>
        <end position="190"/>
    </location>
</feature>